<feature type="compositionally biased region" description="Basic and acidic residues" evidence="1">
    <location>
        <begin position="171"/>
        <end position="191"/>
    </location>
</feature>
<gene>
    <name evidence="2" type="ORF">HID58_064992</name>
</gene>
<evidence type="ECO:0000313" key="3">
    <source>
        <dbReference type="Proteomes" id="UP000824890"/>
    </source>
</evidence>
<feature type="compositionally biased region" description="Polar residues" evidence="1">
    <location>
        <begin position="192"/>
        <end position="212"/>
    </location>
</feature>
<comment type="caution">
    <text evidence="2">The sequence shown here is derived from an EMBL/GenBank/DDBJ whole genome shotgun (WGS) entry which is preliminary data.</text>
</comment>
<evidence type="ECO:0000256" key="1">
    <source>
        <dbReference type="SAM" id="MobiDB-lite"/>
    </source>
</evidence>
<organism evidence="2 3">
    <name type="scientific">Brassica napus</name>
    <name type="common">Rape</name>
    <dbReference type="NCBI Taxonomy" id="3708"/>
    <lineage>
        <taxon>Eukaryota</taxon>
        <taxon>Viridiplantae</taxon>
        <taxon>Streptophyta</taxon>
        <taxon>Embryophyta</taxon>
        <taxon>Tracheophyta</taxon>
        <taxon>Spermatophyta</taxon>
        <taxon>Magnoliopsida</taxon>
        <taxon>eudicotyledons</taxon>
        <taxon>Gunneridae</taxon>
        <taxon>Pentapetalae</taxon>
        <taxon>rosids</taxon>
        <taxon>malvids</taxon>
        <taxon>Brassicales</taxon>
        <taxon>Brassicaceae</taxon>
        <taxon>Brassiceae</taxon>
        <taxon>Brassica</taxon>
    </lineage>
</organism>
<reference evidence="2 3" key="1">
    <citation type="submission" date="2021-05" db="EMBL/GenBank/DDBJ databases">
        <title>Genome Assembly of Synthetic Allotetraploid Brassica napus Reveals Homoeologous Exchanges between Subgenomes.</title>
        <authorList>
            <person name="Davis J.T."/>
        </authorList>
    </citation>
    <scope>NUCLEOTIDE SEQUENCE [LARGE SCALE GENOMIC DNA]</scope>
    <source>
        <strain evidence="3">cv. Da-Ae</strain>
        <tissue evidence="2">Seedling</tissue>
    </source>
</reference>
<keyword evidence="3" id="KW-1185">Reference proteome</keyword>
<dbReference type="EMBL" id="JAGKQM010000015">
    <property type="protein sequence ID" value="KAH0877598.1"/>
    <property type="molecule type" value="Genomic_DNA"/>
</dbReference>
<dbReference type="Proteomes" id="UP000824890">
    <property type="component" value="Unassembled WGS sequence"/>
</dbReference>
<name>A0ABQ7ZBY5_BRANA</name>
<proteinExistence type="predicted"/>
<evidence type="ECO:0000313" key="2">
    <source>
        <dbReference type="EMBL" id="KAH0877598.1"/>
    </source>
</evidence>
<sequence length="212" mass="23425">MRMTLQDLSKDPIGQRSCLRLERAPVLSKEVNTDRGRVFDFSRVQSEVAPDISESSSCGPLRQKIATDKREACGEVEKGLSEGFGEDHREEGLLTIRNQQMSRRGEGYLVNQGDGVRMEGADIGGFAIGSGRNISSERQARSRNSQSSRSSWARRSQSKRKSVPTGSENGPNERAEASMKRKAHEEGEDKVQSQNVFSRVAVSFQSGRGQSM</sequence>
<accession>A0ABQ7ZBY5</accession>
<protein>
    <submittedName>
        <fullName evidence="2">Uncharacterized protein</fullName>
    </submittedName>
</protein>
<feature type="compositionally biased region" description="Low complexity" evidence="1">
    <location>
        <begin position="142"/>
        <end position="155"/>
    </location>
</feature>
<feature type="region of interest" description="Disordered" evidence="1">
    <location>
        <begin position="130"/>
        <end position="212"/>
    </location>
</feature>